<protein>
    <submittedName>
        <fullName evidence="1">Uncharacterized protein</fullName>
    </submittedName>
</protein>
<name>A0ABP5Z984_9MICO</name>
<organism evidence="1 2">
    <name type="scientific">Terrabacter carboxydivorans</name>
    <dbReference type="NCBI Taxonomy" id="619730"/>
    <lineage>
        <taxon>Bacteria</taxon>
        <taxon>Bacillati</taxon>
        <taxon>Actinomycetota</taxon>
        <taxon>Actinomycetes</taxon>
        <taxon>Micrococcales</taxon>
        <taxon>Intrasporangiaceae</taxon>
        <taxon>Terrabacter</taxon>
    </lineage>
</organism>
<gene>
    <name evidence="1" type="ORF">GCM10009858_35890</name>
</gene>
<reference evidence="2" key="1">
    <citation type="journal article" date="2019" name="Int. J. Syst. Evol. Microbiol.">
        <title>The Global Catalogue of Microorganisms (GCM) 10K type strain sequencing project: providing services to taxonomists for standard genome sequencing and annotation.</title>
        <authorList>
            <consortium name="The Broad Institute Genomics Platform"/>
            <consortium name="The Broad Institute Genome Sequencing Center for Infectious Disease"/>
            <person name="Wu L."/>
            <person name="Ma J."/>
        </authorList>
    </citation>
    <scope>NUCLEOTIDE SEQUENCE [LARGE SCALE GENOMIC DNA]</scope>
    <source>
        <strain evidence="2">JCM 16259</strain>
    </source>
</reference>
<sequence length="109" mass="11691">MPQVSADVHVPLPPPVARALTATAGEPSLRLPPHVRPAPLTWRFDAEDEGTLVVMALAYAVSPAWVRPLTHEVTQWALARQLRGHLAKVRAAAAEPARVERARAAAAEA</sequence>
<comment type="caution">
    <text evidence="1">The sequence shown here is derived from an EMBL/GenBank/DDBJ whole genome shotgun (WGS) entry which is preliminary data.</text>
</comment>
<dbReference type="EMBL" id="BAAARE010000017">
    <property type="protein sequence ID" value="GAA2494661.1"/>
    <property type="molecule type" value="Genomic_DNA"/>
</dbReference>
<dbReference type="Proteomes" id="UP001500730">
    <property type="component" value="Unassembled WGS sequence"/>
</dbReference>
<evidence type="ECO:0000313" key="1">
    <source>
        <dbReference type="EMBL" id="GAA2494661.1"/>
    </source>
</evidence>
<proteinExistence type="predicted"/>
<dbReference type="RefSeq" id="WP_344256404.1">
    <property type="nucleotide sequence ID" value="NZ_BAAARE010000017.1"/>
</dbReference>
<keyword evidence="2" id="KW-1185">Reference proteome</keyword>
<evidence type="ECO:0000313" key="2">
    <source>
        <dbReference type="Proteomes" id="UP001500730"/>
    </source>
</evidence>
<accession>A0ABP5Z984</accession>